<reference evidence="3 4" key="1">
    <citation type="journal article" date="2020" name="Nat. Microbiol.">
        <title>Lysogenic host-virus interactions in SAR11 marine bacteria.</title>
        <authorList>
            <person name="Morris R.M."/>
            <person name="Cain K.R."/>
            <person name="Hvorecny K.L."/>
            <person name="Kollman J.M."/>
        </authorList>
    </citation>
    <scope>NUCLEOTIDE SEQUENCE [LARGE SCALE GENOMIC DNA]</scope>
    <source>
        <strain evidence="3 4">NP1</strain>
    </source>
</reference>
<dbReference type="NCBIfam" id="TIGR00121">
    <property type="entry name" value="birA_ligase"/>
    <property type="match status" value="1"/>
</dbReference>
<proteinExistence type="predicted"/>
<protein>
    <submittedName>
        <fullName evidence="3">Biotin--[acetyl-CoA-carboxylase] ligase</fullName>
        <ecNumber evidence="3">6.3.4.15</ecNumber>
    </submittedName>
</protein>
<evidence type="ECO:0000313" key="3">
    <source>
        <dbReference type="EMBL" id="QIZ20460.1"/>
    </source>
</evidence>
<dbReference type="InterPro" id="IPR004143">
    <property type="entry name" value="BPL_LPL_catalytic"/>
</dbReference>
<evidence type="ECO:0000256" key="1">
    <source>
        <dbReference type="ARBA" id="ARBA00022598"/>
    </source>
</evidence>
<gene>
    <name evidence="3" type="ORF">E5R92_01495</name>
</gene>
<dbReference type="InterPro" id="IPR004408">
    <property type="entry name" value="Biotin_CoA_COase_ligase"/>
</dbReference>
<dbReference type="InterPro" id="IPR045864">
    <property type="entry name" value="aa-tRNA-synth_II/BPL/LPL"/>
</dbReference>
<sequence length="187" mass="21434">MKLKKFNFKIVNSTNDLAIQIIKNTNNKSGIVIADRQKKGRGQYGKKWTSFKGNLFISIFFQINKVQLSLKDLTKVNCLLIKKLLSNFYNGKITIKKPNDLLIKKMKISGILQEILIKSGKKFIIIGVGINLIKSPTIKDYLTTNLFDLTGIKITPNNAALKLKKIYETFIPMFHKFNIKNLDRNLK</sequence>
<evidence type="ECO:0000313" key="4">
    <source>
        <dbReference type="Proteomes" id="UP000501094"/>
    </source>
</evidence>
<evidence type="ECO:0000259" key="2">
    <source>
        <dbReference type="PROSITE" id="PS51733"/>
    </source>
</evidence>
<dbReference type="RefSeq" id="WP_168606350.1">
    <property type="nucleotide sequence ID" value="NZ_CP038852.1"/>
</dbReference>
<accession>A0A6H1Q1S8</accession>
<dbReference type="Gene3D" id="3.30.930.10">
    <property type="entry name" value="Bira Bifunctional Protein, Domain 2"/>
    <property type="match status" value="1"/>
</dbReference>
<dbReference type="AlphaFoldDB" id="A0A6H1Q1S8"/>
<dbReference type="EMBL" id="CP038852">
    <property type="protein sequence ID" value="QIZ20460.1"/>
    <property type="molecule type" value="Genomic_DNA"/>
</dbReference>
<dbReference type="Proteomes" id="UP000501094">
    <property type="component" value="Chromosome"/>
</dbReference>
<dbReference type="GO" id="GO:0005737">
    <property type="term" value="C:cytoplasm"/>
    <property type="evidence" value="ECO:0007669"/>
    <property type="project" value="TreeGrafter"/>
</dbReference>
<dbReference type="GO" id="GO:0004077">
    <property type="term" value="F:biotin--[biotin carboxyl-carrier protein] ligase activity"/>
    <property type="evidence" value="ECO:0007669"/>
    <property type="project" value="UniProtKB-EC"/>
</dbReference>
<dbReference type="PROSITE" id="PS51733">
    <property type="entry name" value="BPL_LPL_CATALYTIC"/>
    <property type="match status" value="1"/>
</dbReference>
<keyword evidence="1 3" id="KW-0436">Ligase</keyword>
<dbReference type="Pfam" id="PF03099">
    <property type="entry name" value="BPL_LplA_LipB"/>
    <property type="match status" value="1"/>
</dbReference>
<keyword evidence="4" id="KW-1185">Reference proteome</keyword>
<dbReference type="KEGG" id="peg:E5R92_01495"/>
<dbReference type="PANTHER" id="PTHR12835">
    <property type="entry name" value="BIOTIN PROTEIN LIGASE"/>
    <property type="match status" value="1"/>
</dbReference>
<feature type="domain" description="BPL/LPL catalytic" evidence="2">
    <location>
        <begin position="1"/>
        <end position="182"/>
    </location>
</feature>
<organism evidence="3 4">
    <name type="scientific">Candidatus Pelagibacter giovannonii</name>
    <dbReference type="NCBI Taxonomy" id="2563896"/>
    <lineage>
        <taxon>Bacteria</taxon>
        <taxon>Pseudomonadati</taxon>
        <taxon>Pseudomonadota</taxon>
        <taxon>Alphaproteobacteria</taxon>
        <taxon>Candidatus Pelagibacterales</taxon>
        <taxon>Candidatus Pelagibacteraceae</taxon>
        <taxon>Candidatus Pelagibacter</taxon>
    </lineage>
</organism>
<dbReference type="EC" id="6.3.4.15" evidence="3"/>
<name>A0A6H1Q1S8_9PROT</name>
<dbReference type="PANTHER" id="PTHR12835:SF5">
    <property type="entry name" value="BIOTIN--PROTEIN LIGASE"/>
    <property type="match status" value="1"/>
</dbReference>
<dbReference type="SUPFAM" id="SSF55681">
    <property type="entry name" value="Class II aaRS and biotin synthetases"/>
    <property type="match status" value="1"/>
</dbReference>